<keyword evidence="1" id="KW-0732">Signal</keyword>
<proteinExistence type="predicted"/>
<evidence type="ECO:0000256" key="1">
    <source>
        <dbReference type="SAM" id="SignalP"/>
    </source>
</evidence>
<sequence>MTSCGGLVLLFNEPMLLLCRLTGQIGNKMNLPVLFCCRYIGQIIERGRRYQLVTRCVMSARIRNQLDTTQVRGGDVARVVQYKALGRMTDDHPWGAQSQTTGIPCGFHYNRLSRP</sequence>
<evidence type="ECO:0000313" key="2">
    <source>
        <dbReference type="EMBL" id="CAG6738323.1"/>
    </source>
</evidence>
<dbReference type="EMBL" id="HBUF01072941">
    <property type="protein sequence ID" value="CAG6630241.1"/>
    <property type="molecule type" value="Transcribed_RNA"/>
</dbReference>
<organism evidence="2">
    <name type="scientific">Cacopsylla melanoneura</name>
    <dbReference type="NCBI Taxonomy" id="428564"/>
    <lineage>
        <taxon>Eukaryota</taxon>
        <taxon>Metazoa</taxon>
        <taxon>Ecdysozoa</taxon>
        <taxon>Arthropoda</taxon>
        <taxon>Hexapoda</taxon>
        <taxon>Insecta</taxon>
        <taxon>Pterygota</taxon>
        <taxon>Neoptera</taxon>
        <taxon>Paraneoptera</taxon>
        <taxon>Hemiptera</taxon>
        <taxon>Sternorrhyncha</taxon>
        <taxon>Psylloidea</taxon>
        <taxon>Psyllidae</taxon>
        <taxon>Psyllinae</taxon>
        <taxon>Cacopsylla</taxon>
    </lineage>
</organism>
<protein>
    <submittedName>
        <fullName evidence="2">Uncharacterized protein</fullName>
    </submittedName>
</protein>
<dbReference type="EMBL" id="HBUF01407288">
    <property type="protein sequence ID" value="CAG6738323.1"/>
    <property type="molecule type" value="Transcribed_RNA"/>
</dbReference>
<dbReference type="EMBL" id="HBUF01407287">
    <property type="protein sequence ID" value="CAG6738322.1"/>
    <property type="molecule type" value="Transcribed_RNA"/>
</dbReference>
<feature type="signal peptide" evidence="1">
    <location>
        <begin position="1"/>
        <end position="19"/>
    </location>
</feature>
<feature type="chain" id="PRO_5036428921" evidence="1">
    <location>
        <begin position="20"/>
        <end position="115"/>
    </location>
</feature>
<name>A0A8D8Z020_9HEMI</name>
<dbReference type="EMBL" id="HBUF01072940">
    <property type="protein sequence ID" value="CAG6630240.1"/>
    <property type="molecule type" value="Transcribed_RNA"/>
</dbReference>
<reference evidence="2" key="1">
    <citation type="submission" date="2021-05" db="EMBL/GenBank/DDBJ databases">
        <authorList>
            <person name="Alioto T."/>
            <person name="Alioto T."/>
            <person name="Gomez Garrido J."/>
        </authorList>
    </citation>
    <scope>NUCLEOTIDE SEQUENCE</scope>
</reference>
<accession>A0A8D8Z020</accession>
<dbReference type="AlphaFoldDB" id="A0A8D8Z020"/>